<feature type="compositionally biased region" description="Low complexity" evidence="1">
    <location>
        <begin position="437"/>
        <end position="458"/>
    </location>
</feature>
<feature type="compositionally biased region" description="Low complexity" evidence="1">
    <location>
        <begin position="511"/>
        <end position="524"/>
    </location>
</feature>
<proteinExistence type="predicted"/>
<reference evidence="2" key="1">
    <citation type="submission" date="2019-11" db="EMBL/GenBank/DDBJ databases">
        <title>Leishmania tarentolae CDS.</title>
        <authorList>
            <person name="Goto Y."/>
            <person name="Yamagishi J."/>
        </authorList>
    </citation>
    <scope>NUCLEOTIDE SEQUENCE [LARGE SCALE GENOMIC DNA]</scope>
    <source>
        <strain evidence="2">Parrot Tar II</strain>
    </source>
</reference>
<accession>A0A640KWA7</accession>
<evidence type="ECO:0000313" key="2">
    <source>
        <dbReference type="EMBL" id="GET93284.1"/>
    </source>
</evidence>
<comment type="caution">
    <text evidence="2">The sequence shown here is derived from an EMBL/GenBank/DDBJ whole genome shotgun (WGS) entry which is preliminary data.</text>
</comment>
<feature type="region of interest" description="Disordered" evidence="1">
    <location>
        <begin position="498"/>
        <end position="524"/>
    </location>
</feature>
<name>A0A640KWA7_LEITA</name>
<dbReference type="Proteomes" id="UP000419144">
    <property type="component" value="Unassembled WGS sequence"/>
</dbReference>
<dbReference type="AlphaFoldDB" id="A0A640KWA7"/>
<feature type="region of interest" description="Disordered" evidence="1">
    <location>
        <begin position="713"/>
        <end position="734"/>
    </location>
</feature>
<evidence type="ECO:0000256" key="1">
    <source>
        <dbReference type="SAM" id="MobiDB-lite"/>
    </source>
</evidence>
<feature type="compositionally biased region" description="Low complexity" evidence="1">
    <location>
        <begin position="719"/>
        <end position="730"/>
    </location>
</feature>
<dbReference type="OrthoDB" id="267605at2759"/>
<keyword evidence="3" id="KW-1185">Reference proteome</keyword>
<dbReference type="VEuPathDB" id="TriTrypDB:LtaPh_3621300"/>
<gene>
    <name evidence="2" type="ORF">LtaPh_3621300</name>
</gene>
<organism evidence="2 3">
    <name type="scientific">Leishmania tarentolae</name>
    <name type="common">Sauroleishmania tarentolae</name>
    <dbReference type="NCBI Taxonomy" id="5689"/>
    <lineage>
        <taxon>Eukaryota</taxon>
        <taxon>Discoba</taxon>
        <taxon>Euglenozoa</taxon>
        <taxon>Kinetoplastea</taxon>
        <taxon>Metakinetoplastina</taxon>
        <taxon>Trypanosomatida</taxon>
        <taxon>Trypanosomatidae</taxon>
        <taxon>Leishmaniinae</taxon>
        <taxon>Leishmania</taxon>
        <taxon>lizard Leishmania</taxon>
    </lineage>
</organism>
<sequence length="761" mass="79486">MPLSPLIRPMSPLQTQSAPLLPEPYSLSDAVLQPLSAATSSAPASAWDQDKHFVPVPGVTASESRSCSPPAPVFGVGTAGVPPVAMSRPAPPLLFTHKPAPTFHRMVGDALSVGMLRESYAAQLQTACWPHSVSEGLRCTSEGTSPLTGTCLGSDSGVTKVFSGSGTTRFPHSRSMPPLSFSQTSPIHPYVSGAAASTIAAHKIPAAESSFAATRPSLLHNAAAMTMTAARPSYGAALLHKRLPTKQTGCREGGHLHLPAKKQVQRSSLKSLADQEANDRWEIVSPASPLSSYGCAAESGEVGASKAYTNAPFTASATCYHGTAVTDCAGHSHAMSIAASHVAGKGGRPAEANTPVGGGARVSHSRVNSTLGGANVETFVALPCYTPDSACDSGEDEDTFFDSPHGLSIEGVQATRSQLATESVRNPAAQKQRKTARSTAPTSRSSGSVASAPATGSAASPVAESYVPRYVYPALEECRRLLHEIRIVSPLMRRCLTPPRPLEKSSGGGSSSSATATSVSSAFSPEHVPRIIPAPSQSSGCPSLSAVTTAVVPPKRATLAPWPEARRLYHWDASTAAEDLSFMRGPFQQSSERFATSVALQLQRLQALGTRLYGKSHDPPTSQAEVHARASSRWSLPSSAPLVSPWASAVPHFDDDQCDCVDKDVDEPPSGRLRRLLLETEAALPISAIPSAVLCAPFPSTIGYARDGKERYNHSAHEGAATGRTAGASTPSMKNQFPFLPTSNSLTAARPLMLSSLSYGG</sequence>
<feature type="region of interest" description="Disordered" evidence="1">
    <location>
        <begin position="416"/>
        <end position="458"/>
    </location>
</feature>
<protein>
    <submittedName>
        <fullName evidence="2">Uncharacterized protein</fullName>
    </submittedName>
</protein>
<evidence type="ECO:0000313" key="3">
    <source>
        <dbReference type="Proteomes" id="UP000419144"/>
    </source>
</evidence>
<dbReference type="EMBL" id="BLBS01000057">
    <property type="protein sequence ID" value="GET93284.1"/>
    <property type="molecule type" value="Genomic_DNA"/>
</dbReference>